<sequence>CQTECNPASFPELISADGKGWYFNSSAAEQCFMFMGMFHSMVREMHPLKFNFSLDEVIIRRNRSTVEKLKQAGCCPAYSPCEE</sequence>
<dbReference type="AlphaFoldDB" id="A0A067PM62"/>
<dbReference type="OrthoDB" id="2501483at2759"/>
<dbReference type="Proteomes" id="UP000027265">
    <property type="component" value="Unassembled WGS sequence"/>
</dbReference>
<dbReference type="EMBL" id="KL197741">
    <property type="protein sequence ID" value="KDQ52297.1"/>
    <property type="molecule type" value="Genomic_DNA"/>
</dbReference>
<dbReference type="HOGENOM" id="CLU_190350_0_0_1"/>
<reference evidence="2" key="1">
    <citation type="journal article" date="2014" name="Proc. Natl. Acad. Sci. U.S.A.">
        <title>Extensive sampling of basidiomycete genomes demonstrates inadequacy of the white-rot/brown-rot paradigm for wood decay fungi.</title>
        <authorList>
            <person name="Riley R."/>
            <person name="Salamov A.A."/>
            <person name="Brown D.W."/>
            <person name="Nagy L.G."/>
            <person name="Floudas D."/>
            <person name="Held B.W."/>
            <person name="Levasseur A."/>
            <person name="Lombard V."/>
            <person name="Morin E."/>
            <person name="Otillar R."/>
            <person name="Lindquist E.A."/>
            <person name="Sun H."/>
            <person name="LaButti K.M."/>
            <person name="Schmutz J."/>
            <person name="Jabbour D."/>
            <person name="Luo H."/>
            <person name="Baker S.E."/>
            <person name="Pisabarro A.G."/>
            <person name="Walton J.D."/>
            <person name="Blanchette R.A."/>
            <person name="Henrissat B."/>
            <person name="Martin F."/>
            <person name="Cullen D."/>
            <person name="Hibbett D.S."/>
            <person name="Grigoriev I.V."/>
        </authorList>
    </citation>
    <scope>NUCLEOTIDE SEQUENCE [LARGE SCALE GENOMIC DNA]</scope>
    <source>
        <strain evidence="2">MUCL 33604</strain>
    </source>
</reference>
<feature type="non-terminal residue" evidence="1">
    <location>
        <position position="1"/>
    </location>
</feature>
<dbReference type="STRING" id="933084.A0A067PM62"/>
<protein>
    <submittedName>
        <fullName evidence="1">Uncharacterized protein</fullName>
    </submittedName>
</protein>
<organism evidence="1 2">
    <name type="scientific">Jaapia argillacea MUCL 33604</name>
    <dbReference type="NCBI Taxonomy" id="933084"/>
    <lineage>
        <taxon>Eukaryota</taxon>
        <taxon>Fungi</taxon>
        <taxon>Dikarya</taxon>
        <taxon>Basidiomycota</taxon>
        <taxon>Agaricomycotina</taxon>
        <taxon>Agaricomycetes</taxon>
        <taxon>Agaricomycetidae</taxon>
        <taxon>Jaapiales</taxon>
        <taxon>Jaapiaceae</taxon>
        <taxon>Jaapia</taxon>
    </lineage>
</organism>
<keyword evidence="2" id="KW-1185">Reference proteome</keyword>
<evidence type="ECO:0000313" key="2">
    <source>
        <dbReference type="Proteomes" id="UP000027265"/>
    </source>
</evidence>
<name>A0A067PM62_9AGAM</name>
<accession>A0A067PM62</accession>
<evidence type="ECO:0000313" key="1">
    <source>
        <dbReference type="EMBL" id="KDQ52297.1"/>
    </source>
</evidence>
<gene>
    <name evidence="1" type="ORF">JAAARDRAFT_138993</name>
</gene>
<proteinExistence type="predicted"/>
<dbReference type="InParanoid" id="A0A067PM62"/>